<evidence type="ECO:0000313" key="3">
    <source>
        <dbReference type="Proteomes" id="UP000282613"/>
    </source>
</evidence>
<keyword evidence="3" id="KW-1185">Reference proteome</keyword>
<protein>
    <submittedName>
        <fullName evidence="4">Protein EARLY FLOWERING 3-like</fullName>
    </submittedName>
</protein>
<dbReference type="EMBL" id="UYRS01018370">
    <property type="protein sequence ID" value="VDK33968.1"/>
    <property type="molecule type" value="Genomic_DNA"/>
</dbReference>
<evidence type="ECO:0000313" key="4">
    <source>
        <dbReference type="WBParaSite" id="TASK_0000477101-mRNA-1"/>
    </source>
</evidence>
<feature type="region of interest" description="Disordered" evidence="1">
    <location>
        <begin position="104"/>
        <end position="203"/>
    </location>
</feature>
<dbReference type="Proteomes" id="UP000282613">
    <property type="component" value="Unassembled WGS sequence"/>
</dbReference>
<evidence type="ECO:0000256" key="1">
    <source>
        <dbReference type="SAM" id="MobiDB-lite"/>
    </source>
</evidence>
<proteinExistence type="predicted"/>
<reference evidence="2 3" key="2">
    <citation type="submission" date="2018-11" db="EMBL/GenBank/DDBJ databases">
        <authorList>
            <consortium name="Pathogen Informatics"/>
        </authorList>
    </citation>
    <scope>NUCLEOTIDE SEQUENCE [LARGE SCALE GENOMIC DNA]</scope>
</reference>
<sequence>MPIYSSPSPRSGHTDDDEVTLHLRSSCTASLGLFGGLQDEFDISRSPSPDAETSEYPQNHGQEFCLSKEDMQAVQLHFNRHMNELFDIIHECKKKGIPIRECNLTSTDDHGKQHRGKQHGRYSQWRRRPPHSYDPQMHGGANSPPPFHHSMEHGRASYYPLPPPPRRNNTFPPFQDEGYNNYQGRQWPPHMNTAVKNDSSTRD</sequence>
<feature type="compositionally biased region" description="Polar residues" evidence="1">
    <location>
        <begin position="194"/>
        <end position="203"/>
    </location>
</feature>
<dbReference type="WBParaSite" id="TASK_0000477101-mRNA-1">
    <property type="protein sequence ID" value="TASK_0000477101-mRNA-1"/>
    <property type="gene ID" value="TASK_0000477101"/>
</dbReference>
<name>A0A0R3W454_TAEAS</name>
<gene>
    <name evidence="2" type="ORF">TASK_LOCUS4772</name>
</gene>
<feature type="compositionally biased region" description="Basic residues" evidence="1">
    <location>
        <begin position="112"/>
        <end position="130"/>
    </location>
</feature>
<evidence type="ECO:0000313" key="2">
    <source>
        <dbReference type="EMBL" id="VDK33968.1"/>
    </source>
</evidence>
<dbReference type="AlphaFoldDB" id="A0A0R3W454"/>
<reference evidence="4" key="1">
    <citation type="submission" date="2017-02" db="UniProtKB">
        <authorList>
            <consortium name="WormBaseParasite"/>
        </authorList>
    </citation>
    <scope>IDENTIFICATION</scope>
</reference>
<accession>A0A0R3W454</accession>
<organism evidence="4">
    <name type="scientific">Taenia asiatica</name>
    <name type="common">Asian tapeworm</name>
    <dbReference type="NCBI Taxonomy" id="60517"/>
    <lineage>
        <taxon>Eukaryota</taxon>
        <taxon>Metazoa</taxon>
        <taxon>Spiralia</taxon>
        <taxon>Lophotrochozoa</taxon>
        <taxon>Platyhelminthes</taxon>
        <taxon>Cestoda</taxon>
        <taxon>Eucestoda</taxon>
        <taxon>Cyclophyllidea</taxon>
        <taxon>Taeniidae</taxon>
        <taxon>Taenia</taxon>
    </lineage>
</organism>
<dbReference type="OrthoDB" id="10366244at2759"/>